<sequence length="90" mass="9622">MIPASSFTFGSDTDFGAFLGVQEVESQAAQDGQVVLCMALTDATVVLTNGDIQDPVDCVFALQWLRAASLVRSPSYSSMTRNCPIMPRSS</sequence>
<comment type="caution">
    <text evidence="1">The sequence shown here is derived from an EMBL/GenBank/DDBJ whole genome shotgun (WGS) entry which is preliminary data.</text>
</comment>
<dbReference type="EMBL" id="VXRG01000153">
    <property type="protein sequence ID" value="MXY95465.1"/>
    <property type="molecule type" value="Genomic_DNA"/>
</dbReference>
<dbReference type="AlphaFoldDB" id="A0A6B0YZ37"/>
<organism evidence="1">
    <name type="scientific">Caldilineaceae bacterium SB0664_bin_27</name>
    <dbReference type="NCBI Taxonomy" id="2605260"/>
    <lineage>
        <taxon>Bacteria</taxon>
        <taxon>Bacillati</taxon>
        <taxon>Chloroflexota</taxon>
        <taxon>Caldilineae</taxon>
        <taxon>Caldilineales</taxon>
        <taxon>Caldilineaceae</taxon>
    </lineage>
</organism>
<proteinExistence type="predicted"/>
<gene>
    <name evidence="1" type="ORF">F4Y42_18650</name>
</gene>
<reference evidence="1" key="1">
    <citation type="submission" date="2019-09" db="EMBL/GenBank/DDBJ databases">
        <title>Characterisation of the sponge microbiome using genome-centric metagenomics.</title>
        <authorList>
            <person name="Engelberts J.P."/>
            <person name="Robbins S.J."/>
            <person name="De Goeij J.M."/>
            <person name="Aranda M."/>
            <person name="Bell S.C."/>
            <person name="Webster N.S."/>
        </authorList>
    </citation>
    <scope>NUCLEOTIDE SEQUENCE</scope>
    <source>
        <strain evidence="1">SB0664_bin_27</strain>
    </source>
</reference>
<accession>A0A6B0YZ37</accession>
<evidence type="ECO:0000313" key="1">
    <source>
        <dbReference type="EMBL" id="MXY95465.1"/>
    </source>
</evidence>
<protein>
    <submittedName>
        <fullName evidence="1">Uncharacterized protein</fullName>
    </submittedName>
</protein>
<name>A0A6B0YZ37_9CHLR</name>